<comment type="caution">
    <text evidence="2">The sequence shown here is derived from an EMBL/GenBank/DDBJ whole genome shotgun (WGS) entry which is preliminary data.</text>
</comment>
<dbReference type="PIRSF" id="PIRSF029477">
    <property type="entry name" value="UCP029477"/>
    <property type="match status" value="1"/>
</dbReference>
<feature type="domain" description="DUF2383" evidence="1">
    <location>
        <begin position="8"/>
        <end position="117"/>
    </location>
</feature>
<protein>
    <recommendedName>
        <fullName evidence="1">DUF2383 domain-containing protein</fullName>
    </recommendedName>
</protein>
<evidence type="ECO:0000313" key="2">
    <source>
        <dbReference type="EMBL" id="KKN19102.1"/>
    </source>
</evidence>
<reference evidence="2" key="1">
    <citation type="journal article" date="2015" name="Nature">
        <title>Complex archaea that bridge the gap between prokaryotes and eukaryotes.</title>
        <authorList>
            <person name="Spang A."/>
            <person name="Saw J.H."/>
            <person name="Jorgensen S.L."/>
            <person name="Zaremba-Niedzwiedzka K."/>
            <person name="Martijn J."/>
            <person name="Lind A.E."/>
            <person name="van Eijk R."/>
            <person name="Schleper C."/>
            <person name="Guy L."/>
            <person name="Ettema T.J."/>
        </authorList>
    </citation>
    <scope>NUCLEOTIDE SEQUENCE</scope>
</reference>
<dbReference type="InterPro" id="IPR019052">
    <property type="entry name" value="DUF2383"/>
</dbReference>
<name>A0A0F9P3X8_9ZZZZ</name>
<dbReference type="SUPFAM" id="SSF47240">
    <property type="entry name" value="Ferritin-like"/>
    <property type="match status" value="1"/>
</dbReference>
<proteinExistence type="predicted"/>
<evidence type="ECO:0000259" key="1">
    <source>
        <dbReference type="Pfam" id="PF09537"/>
    </source>
</evidence>
<dbReference type="InterPro" id="IPR012347">
    <property type="entry name" value="Ferritin-like"/>
</dbReference>
<dbReference type="EMBL" id="LAZR01003366">
    <property type="protein sequence ID" value="KKN19102.1"/>
    <property type="molecule type" value="Genomic_DNA"/>
</dbReference>
<dbReference type="Pfam" id="PF09537">
    <property type="entry name" value="DUF2383"/>
    <property type="match status" value="1"/>
</dbReference>
<dbReference type="Gene3D" id="1.20.1260.10">
    <property type="match status" value="1"/>
</dbReference>
<gene>
    <name evidence="2" type="ORF">LCGC14_0949050</name>
</gene>
<organism evidence="2">
    <name type="scientific">marine sediment metagenome</name>
    <dbReference type="NCBI Taxonomy" id="412755"/>
    <lineage>
        <taxon>unclassified sequences</taxon>
        <taxon>metagenomes</taxon>
        <taxon>ecological metagenomes</taxon>
    </lineage>
</organism>
<sequence length="149" mass="16848">MSTYTEEVGKKLNDLLEKTYDAEKGFKKASENVEDGQLKRYFSGKAQERYDFGHALKTEIKQFGQEVDKGDSFAGKVHRSWMDVKSLFSMDDEEAMLEEAITGEKNAIDAYDDVLKETSLPASTATILQHQRNTINEGLQNIKTLEDIA</sequence>
<dbReference type="InterPro" id="IPR009078">
    <property type="entry name" value="Ferritin-like_SF"/>
</dbReference>
<dbReference type="AlphaFoldDB" id="A0A0F9P3X8"/>
<dbReference type="NCBIfam" id="TIGR02284">
    <property type="entry name" value="PA2169 family four-helix-bundle protein"/>
    <property type="match status" value="1"/>
</dbReference>
<accession>A0A0F9P3X8</accession>
<dbReference type="InterPro" id="IPR011971">
    <property type="entry name" value="CHP02284"/>
</dbReference>
<dbReference type="InterPro" id="IPR016920">
    <property type="entry name" value="UCP029477"/>
</dbReference>